<dbReference type="AlphaFoldDB" id="A0A369B3U9"/>
<keyword evidence="1" id="KW-0805">Transcription regulation</keyword>
<dbReference type="InterPro" id="IPR036390">
    <property type="entry name" value="WH_DNA-bd_sf"/>
</dbReference>
<dbReference type="PROSITE" id="PS50949">
    <property type="entry name" value="HTH_GNTR"/>
    <property type="match status" value="1"/>
</dbReference>
<feature type="domain" description="HTH gntR-type" evidence="4">
    <location>
        <begin position="11"/>
        <end position="79"/>
    </location>
</feature>
<evidence type="ECO:0000259" key="4">
    <source>
        <dbReference type="PROSITE" id="PS50949"/>
    </source>
</evidence>
<dbReference type="InterPro" id="IPR000524">
    <property type="entry name" value="Tscrpt_reg_HTH_GntR"/>
</dbReference>
<dbReference type="PANTHER" id="PTHR38445:SF12">
    <property type="entry name" value="GNTR-FAMILY TRANSCRIPTIONAL REGULATOR"/>
    <property type="match status" value="1"/>
</dbReference>
<protein>
    <submittedName>
        <fullName evidence="5">GntR family transcriptional regulator</fullName>
    </submittedName>
</protein>
<evidence type="ECO:0000256" key="1">
    <source>
        <dbReference type="ARBA" id="ARBA00023015"/>
    </source>
</evidence>
<dbReference type="Pfam" id="PF00392">
    <property type="entry name" value="GntR"/>
    <property type="match status" value="1"/>
</dbReference>
<accession>A0A369B3U9</accession>
<evidence type="ECO:0000256" key="3">
    <source>
        <dbReference type="ARBA" id="ARBA00023163"/>
    </source>
</evidence>
<gene>
    <name evidence="5" type="ORF">DFP94_11377</name>
</gene>
<dbReference type="Proteomes" id="UP000253090">
    <property type="component" value="Unassembled WGS sequence"/>
</dbReference>
<dbReference type="SMART" id="SM00345">
    <property type="entry name" value="HTH_GNTR"/>
    <property type="match status" value="1"/>
</dbReference>
<dbReference type="CDD" id="cd07377">
    <property type="entry name" value="WHTH_GntR"/>
    <property type="match status" value="1"/>
</dbReference>
<dbReference type="Gene3D" id="1.10.10.10">
    <property type="entry name" value="Winged helix-like DNA-binding domain superfamily/Winged helix DNA-binding domain"/>
    <property type="match status" value="1"/>
</dbReference>
<evidence type="ECO:0000256" key="2">
    <source>
        <dbReference type="ARBA" id="ARBA00023125"/>
    </source>
</evidence>
<comment type="caution">
    <text evidence="5">The sequence shown here is derived from an EMBL/GenBank/DDBJ whole genome shotgun (WGS) entry which is preliminary data.</text>
</comment>
<dbReference type="RefSeq" id="WP_114498533.1">
    <property type="nucleotide sequence ID" value="NZ_QPJW01000013.1"/>
</dbReference>
<dbReference type="GO" id="GO:0003700">
    <property type="term" value="F:DNA-binding transcription factor activity"/>
    <property type="evidence" value="ECO:0007669"/>
    <property type="project" value="InterPro"/>
</dbReference>
<sequence>MIIELDLQAEVPIYTQLVNQIIEGIASRRLQLGEPLPSVRSLASDIGVNLHTVNKAYTLLKQDGYIQIHRQRGVVVHPDGMPPVTKEFSDKQHRELRPIIAEAICRGMGKEQLLDIVNHLYNDITQQ</sequence>
<dbReference type="PANTHER" id="PTHR38445">
    <property type="entry name" value="HTH-TYPE TRANSCRIPTIONAL REPRESSOR YTRA"/>
    <property type="match status" value="1"/>
</dbReference>
<name>A0A369B3U9_9BACL</name>
<dbReference type="OrthoDB" id="9801546at2"/>
<keyword evidence="6" id="KW-1185">Reference proteome</keyword>
<keyword evidence="2" id="KW-0238">DNA-binding</keyword>
<reference evidence="5 6" key="1">
    <citation type="submission" date="2018-07" db="EMBL/GenBank/DDBJ databases">
        <title>Genomic Encyclopedia of Type Strains, Phase III (KMG-III): the genomes of soil and plant-associated and newly described type strains.</title>
        <authorList>
            <person name="Whitman W."/>
        </authorList>
    </citation>
    <scope>NUCLEOTIDE SEQUENCE [LARGE SCALE GENOMIC DNA]</scope>
    <source>
        <strain evidence="5 6">CECT 8333</strain>
    </source>
</reference>
<evidence type="ECO:0000313" key="5">
    <source>
        <dbReference type="EMBL" id="RCX16220.1"/>
    </source>
</evidence>
<dbReference type="InterPro" id="IPR036388">
    <property type="entry name" value="WH-like_DNA-bd_sf"/>
</dbReference>
<dbReference type="SUPFAM" id="SSF46785">
    <property type="entry name" value="Winged helix' DNA-binding domain"/>
    <property type="match status" value="1"/>
</dbReference>
<organism evidence="5 6">
    <name type="scientific">Fontibacillus phaseoli</name>
    <dbReference type="NCBI Taxonomy" id="1416533"/>
    <lineage>
        <taxon>Bacteria</taxon>
        <taxon>Bacillati</taxon>
        <taxon>Bacillota</taxon>
        <taxon>Bacilli</taxon>
        <taxon>Bacillales</taxon>
        <taxon>Paenibacillaceae</taxon>
        <taxon>Fontibacillus</taxon>
    </lineage>
</organism>
<keyword evidence="3" id="KW-0804">Transcription</keyword>
<dbReference type="GO" id="GO:0003677">
    <property type="term" value="F:DNA binding"/>
    <property type="evidence" value="ECO:0007669"/>
    <property type="project" value="UniProtKB-KW"/>
</dbReference>
<dbReference type="EMBL" id="QPJW01000013">
    <property type="protein sequence ID" value="RCX16220.1"/>
    <property type="molecule type" value="Genomic_DNA"/>
</dbReference>
<evidence type="ECO:0000313" key="6">
    <source>
        <dbReference type="Proteomes" id="UP000253090"/>
    </source>
</evidence>
<proteinExistence type="predicted"/>